<accession>A0A8S1SVC9</accession>
<name>A0A8S1SVC9_PAROT</name>
<sequence length="106" mass="12453">MKLFSQVINSQPKFQQTKDLIKFRRLMNTKKHLNGGIGNKGFQFFQILTGYGILFAFGYFLEEQIVFARSQDKDYNFSILLDNSQIHQSKLIKEQILQFVYSSIFS</sequence>
<keyword evidence="3" id="KW-1185">Reference proteome</keyword>
<dbReference type="AlphaFoldDB" id="A0A8S1SVC9"/>
<protein>
    <recommendedName>
        <fullName evidence="4">Transmembrane protein</fullName>
    </recommendedName>
</protein>
<keyword evidence="1" id="KW-0472">Membrane</keyword>
<dbReference type="Proteomes" id="UP000683925">
    <property type="component" value="Unassembled WGS sequence"/>
</dbReference>
<comment type="caution">
    <text evidence="2">The sequence shown here is derived from an EMBL/GenBank/DDBJ whole genome shotgun (WGS) entry which is preliminary data.</text>
</comment>
<feature type="transmembrane region" description="Helical" evidence="1">
    <location>
        <begin position="42"/>
        <end position="61"/>
    </location>
</feature>
<dbReference type="EMBL" id="CAJJDP010000015">
    <property type="protein sequence ID" value="CAD8144040.1"/>
    <property type="molecule type" value="Genomic_DNA"/>
</dbReference>
<evidence type="ECO:0000313" key="3">
    <source>
        <dbReference type="Proteomes" id="UP000683925"/>
    </source>
</evidence>
<reference evidence="2" key="1">
    <citation type="submission" date="2021-01" db="EMBL/GenBank/DDBJ databases">
        <authorList>
            <consortium name="Genoscope - CEA"/>
            <person name="William W."/>
        </authorList>
    </citation>
    <scope>NUCLEOTIDE SEQUENCE</scope>
</reference>
<organism evidence="2 3">
    <name type="scientific">Paramecium octaurelia</name>
    <dbReference type="NCBI Taxonomy" id="43137"/>
    <lineage>
        <taxon>Eukaryota</taxon>
        <taxon>Sar</taxon>
        <taxon>Alveolata</taxon>
        <taxon>Ciliophora</taxon>
        <taxon>Intramacronucleata</taxon>
        <taxon>Oligohymenophorea</taxon>
        <taxon>Peniculida</taxon>
        <taxon>Parameciidae</taxon>
        <taxon>Paramecium</taxon>
    </lineage>
</organism>
<evidence type="ECO:0000313" key="2">
    <source>
        <dbReference type="EMBL" id="CAD8144040.1"/>
    </source>
</evidence>
<keyword evidence="1" id="KW-1133">Transmembrane helix</keyword>
<evidence type="ECO:0008006" key="4">
    <source>
        <dbReference type="Google" id="ProtNLM"/>
    </source>
</evidence>
<proteinExistence type="predicted"/>
<evidence type="ECO:0000256" key="1">
    <source>
        <dbReference type="SAM" id="Phobius"/>
    </source>
</evidence>
<gene>
    <name evidence="2" type="ORF">POCTA_138.1.T0150370</name>
</gene>
<keyword evidence="1" id="KW-0812">Transmembrane</keyword>